<dbReference type="Gene3D" id="3.40.50.10710">
    <property type="entry name" value="Metallo-hydrolase/oxidoreductase"/>
    <property type="match status" value="1"/>
</dbReference>
<evidence type="ECO:0000313" key="5">
    <source>
        <dbReference type="Proteomes" id="UP000324638"/>
    </source>
</evidence>
<dbReference type="AlphaFoldDB" id="A0A5C8D309"/>
<dbReference type="SUPFAM" id="SSF56281">
    <property type="entry name" value="Metallo-hydrolase/oxidoreductase"/>
    <property type="match status" value="1"/>
</dbReference>
<evidence type="ECO:0000313" key="4">
    <source>
        <dbReference type="EMBL" id="TXJ19805.1"/>
    </source>
</evidence>
<dbReference type="PANTHER" id="PTHR43694:SF1">
    <property type="entry name" value="RIBONUCLEASE J"/>
    <property type="match status" value="1"/>
</dbReference>
<evidence type="ECO:0000256" key="2">
    <source>
        <dbReference type="ARBA" id="ARBA00022884"/>
    </source>
</evidence>
<dbReference type="RefSeq" id="WP_147738133.1">
    <property type="nucleotide sequence ID" value="NZ_SAXU01000001.1"/>
</dbReference>
<dbReference type="InterPro" id="IPR036866">
    <property type="entry name" value="RibonucZ/Hydroxyglut_hydro"/>
</dbReference>
<dbReference type="InterPro" id="IPR042173">
    <property type="entry name" value="RNase_J_2"/>
</dbReference>
<dbReference type="Pfam" id="PF00753">
    <property type="entry name" value="Lactamase_B"/>
    <property type="match status" value="1"/>
</dbReference>
<dbReference type="SMART" id="SM00849">
    <property type="entry name" value="Lactamase_B"/>
    <property type="match status" value="1"/>
</dbReference>
<keyword evidence="4" id="KW-0378">Hydrolase</keyword>
<evidence type="ECO:0000259" key="3">
    <source>
        <dbReference type="SMART" id="SM00849"/>
    </source>
</evidence>
<organism evidence="4 5">
    <name type="scientific">Brachyspira aalborgi</name>
    <dbReference type="NCBI Taxonomy" id="29522"/>
    <lineage>
        <taxon>Bacteria</taxon>
        <taxon>Pseudomonadati</taxon>
        <taxon>Spirochaetota</taxon>
        <taxon>Spirochaetia</taxon>
        <taxon>Brachyspirales</taxon>
        <taxon>Brachyspiraceae</taxon>
        <taxon>Brachyspira</taxon>
    </lineage>
</organism>
<dbReference type="InterPro" id="IPR001279">
    <property type="entry name" value="Metallo-B-lactamas"/>
</dbReference>
<name>A0A5C8D309_9SPIR</name>
<dbReference type="Proteomes" id="UP000324638">
    <property type="component" value="Unassembled WGS sequence"/>
</dbReference>
<dbReference type="GO" id="GO:0004527">
    <property type="term" value="F:exonuclease activity"/>
    <property type="evidence" value="ECO:0007669"/>
    <property type="project" value="UniProtKB-KW"/>
</dbReference>
<dbReference type="Gene3D" id="3.60.15.10">
    <property type="entry name" value="Ribonuclease Z/Hydroxyacylglutathione hydrolase-like"/>
    <property type="match status" value="1"/>
</dbReference>
<accession>A0A5C8D309</accession>
<dbReference type="PANTHER" id="PTHR43694">
    <property type="entry name" value="RIBONUCLEASE J"/>
    <property type="match status" value="1"/>
</dbReference>
<evidence type="ECO:0000256" key="1">
    <source>
        <dbReference type="ARBA" id="ARBA00022839"/>
    </source>
</evidence>
<keyword evidence="1" id="KW-0540">Nuclease</keyword>
<dbReference type="GO" id="GO:0003723">
    <property type="term" value="F:RNA binding"/>
    <property type="evidence" value="ECO:0007669"/>
    <property type="project" value="UniProtKB-KW"/>
</dbReference>
<keyword evidence="1" id="KW-0269">Exonuclease</keyword>
<reference evidence="4 5" key="1">
    <citation type="journal article" date="1992" name="Lakartidningen">
        <title>[Penicillin V and not amoxicillin is the first choice preparation in acute otitis].</title>
        <authorList>
            <person name="Kamme C."/>
            <person name="Lundgren K."/>
            <person name="Prellner K."/>
        </authorList>
    </citation>
    <scope>NUCLEOTIDE SEQUENCE [LARGE SCALE GENOMIC DNA]</scope>
    <source>
        <strain evidence="4 5">513A</strain>
    </source>
</reference>
<protein>
    <submittedName>
        <fullName evidence="4">MBL fold metallo-hydrolase</fullName>
    </submittedName>
</protein>
<keyword evidence="2" id="KW-0694">RNA-binding</keyword>
<dbReference type="Pfam" id="PF07521">
    <property type="entry name" value="RMMBL"/>
    <property type="match status" value="1"/>
</dbReference>
<sequence>MNISIIRGQNQIGGNIIEICSKNTKIILDTGSELQEKIPKVPDIKGLFQDKPNYDAVLISHYHSDHIGLINNILPNIPIFMGEKCYHIYKTANEYLGNKTVKISNFLQSEKEFDIRDIKVKPILCDHSAFDSYMILLYLENKKVLYTGDFRANGRKSFYSLLNKLEKVDILITEGTTVTRENSKSYSEKSLEKHAIDIIKNNNAPIFALMSSVNIDRIVTFYKVAKNTNRLFLEDVYMSSITSASGNNIPNPKDFENVKVFLTIPTEKNYSILKEYKDKKIGRKEILKRKFIMCVRSSMENYLEKLSKEISFNGGILFYSMWKGYLENDEMKQFINFMKEKEVKIIKLHTSGHADVKTIDALIKKTEPEYIIPIHTENAKWFERYSGSKIIHDYQYNF</sequence>
<proteinExistence type="predicted"/>
<gene>
    <name evidence="4" type="ORF">EPJ79_01210</name>
</gene>
<dbReference type="EMBL" id="SAXU01000001">
    <property type="protein sequence ID" value="TXJ19805.1"/>
    <property type="molecule type" value="Genomic_DNA"/>
</dbReference>
<comment type="caution">
    <text evidence="4">The sequence shown here is derived from an EMBL/GenBank/DDBJ whole genome shotgun (WGS) entry which is preliminary data.</text>
</comment>
<feature type="domain" description="Metallo-beta-lactamase" evidence="3">
    <location>
        <begin position="13"/>
        <end position="209"/>
    </location>
</feature>
<dbReference type="InterPro" id="IPR011108">
    <property type="entry name" value="RMMBL"/>
</dbReference>